<dbReference type="PANTHER" id="PTHR35568">
    <property type="entry name" value="TRANSCRIPTIONAL REGULATOR DAUR"/>
    <property type="match status" value="1"/>
</dbReference>
<sequence length="208" mass="23096">MLNEQIEFLTQLGRALAGQFGSRCEVVIHKIDQAHLAHSIVMIENGQVTERTVADGPSQIVLESLTKDPAELHDRINYLTHTHDGRVLRSSTVYLKDAAGLQAILSLNFDISDLIATESVLQDFTQTTETATSMNLIPQNVTQLLDDLIAESVKQIGKPVALMNKADKVHCIHYLNQHGAFLVTKSGDKVAAYFNISKYTLYSYIDQK</sequence>
<evidence type="ECO:0000313" key="3">
    <source>
        <dbReference type="EMBL" id="ATO44717.1"/>
    </source>
</evidence>
<feature type="domain" description="Transcriptional regulator DauR-like HTH" evidence="2">
    <location>
        <begin position="145"/>
        <end position="206"/>
    </location>
</feature>
<dbReference type="Pfam" id="PF13309">
    <property type="entry name" value="HTH_22"/>
    <property type="match status" value="1"/>
</dbReference>
<dbReference type="RefSeq" id="WP_010014255.1">
    <property type="nucleotide sequence ID" value="NZ_AEOS01000280.1"/>
</dbReference>
<organism evidence="3 4">
    <name type="scientific">Loigolactobacillus coryniformis subsp. torquens DSM 20004 = KCTC 3535</name>
    <dbReference type="NCBI Taxonomy" id="1423822"/>
    <lineage>
        <taxon>Bacteria</taxon>
        <taxon>Bacillati</taxon>
        <taxon>Bacillota</taxon>
        <taxon>Bacilli</taxon>
        <taxon>Lactobacillales</taxon>
        <taxon>Lactobacillaceae</taxon>
        <taxon>Loigolactobacillus</taxon>
    </lineage>
</organism>
<proteinExistence type="predicted"/>
<dbReference type="Pfam" id="PF08348">
    <property type="entry name" value="PAS_6"/>
    <property type="match status" value="1"/>
</dbReference>
<accession>A0A2D1KRG2</accession>
<evidence type="ECO:0000313" key="4">
    <source>
        <dbReference type="Proteomes" id="UP000223559"/>
    </source>
</evidence>
<evidence type="ECO:0000259" key="1">
    <source>
        <dbReference type="Pfam" id="PF08348"/>
    </source>
</evidence>
<gene>
    <name evidence="3" type="ORF">LC20004_12735</name>
</gene>
<dbReference type="InterPro" id="IPR039445">
    <property type="entry name" value="DauR-like_HTH"/>
</dbReference>
<dbReference type="OrthoDB" id="9796595at2"/>
<dbReference type="EMBL" id="CP017697">
    <property type="protein sequence ID" value="ATO44717.1"/>
    <property type="molecule type" value="Genomic_DNA"/>
</dbReference>
<dbReference type="AlphaFoldDB" id="A0A2D1KRG2"/>
<keyword evidence="4" id="KW-1185">Reference proteome</keyword>
<dbReference type="InterPro" id="IPR039446">
    <property type="entry name" value="DauR-like"/>
</dbReference>
<name>A0A2D1KRG2_9LACO</name>
<reference evidence="3 4" key="1">
    <citation type="submission" date="2016-10" db="EMBL/GenBank/DDBJ databases">
        <title>The whole genome sequencing and assembly of L. cotyniformis subsp. torquens DSM 20004 strain.</title>
        <authorList>
            <person name="Park M.-K."/>
            <person name="Lee Y.-J."/>
            <person name="Yi H."/>
            <person name="Bahn Y.-S."/>
            <person name="Kim J.F."/>
            <person name="Lee D.-W."/>
        </authorList>
    </citation>
    <scope>NUCLEOTIDE SEQUENCE [LARGE SCALE GENOMIC DNA]</scope>
    <source>
        <strain evidence="3 4">DSM 20004</strain>
    </source>
</reference>
<evidence type="ECO:0000259" key="2">
    <source>
        <dbReference type="Pfam" id="PF13309"/>
    </source>
</evidence>
<dbReference type="PANTHER" id="PTHR35568:SF1">
    <property type="entry name" value="TRANSCRIPTIONAL REGULATOR DAUR"/>
    <property type="match status" value="1"/>
</dbReference>
<feature type="domain" description="YheO-like" evidence="1">
    <location>
        <begin position="7"/>
        <end position="118"/>
    </location>
</feature>
<dbReference type="Proteomes" id="UP000223559">
    <property type="component" value="Chromosome"/>
</dbReference>
<dbReference type="KEGG" id="lcy:LC20004_12735"/>
<protein>
    <submittedName>
        <fullName evidence="3">Uncharacterized protein</fullName>
    </submittedName>
</protein>
<dbReference type="InterPro" id="IPR013559">
    <property type="entry name" value="YheO"/>
</dbReference>